<dbReference type="InterPro" id="IPR013162">
    <property type="entry name" value="CD80_C2-set"/>
</dbReference>
<dbReference type="AlphaFoldDB" id="A0AAE1FS15"/>
<feature type="domain" description="CD80-like immunoglobulin C2-set" evidence="3">
    <location>
        <begin position="58"/>
        <end position="114"/>
    </location>
</feature>
<dbReference type="InterPro" id="IPR036179">
    <property type="entry name" value="Ig-like_dom_sf"/>
</dbReference>
<dbReference type="PANTHER" id="PTHR21261:SF15">
    <property type="entry name" value="BEATEN PATH IIIA, ISOFORM D-RELATED"/>
    <property type="match status" value="1"/>
</dbReference>
<evidence type="ECO:0000259" key="3">
    <source>
        <dbReference type="Pfam" id="PF08205"/>
    </source>
</evidence>
<keyword evidence="5" id="KW-1185">Reference proteome</keyword>
<feature type="region of interest" description="Disordered" evidence="2">
    <location>
        <begin position="143"/>
        <end position="166"/>
    </location>
</feature>
<dbReference type="InterPro" id="IPR013783">
    <property type="entry name" value="Ig-like_fold"/>
</dbReference>
<dbReference type="Proteomes" id="UP001286313">
    <property type="component" value="Unassembled WGS sequence"/>
</dbReference>
<dbReference type="Gene3D" id="2.60.40.10">
    <property type="entry name" value="Immunoglobulins"/>
    <property type="match status" value="1"/>
</dbReference>
<protein>
    <recommendedName>
        <fullName evidence="3">CD80-like immunoglobulin C2-set domain-containing protein</fullName>
    </recommendedName>
</protein>
<proteinExistence type="predicted"/>
<organism evidence="4 5">
    <name type="scientific">Petrolisthes cinctipes</name>
    <name type="common">Flat porcelain crab</name>
    <dbReference type="NCBI Taxonomy" id="88211"/>
    <lineage>
        <taxon>Eukaryota</taxon>
        <taxon>Metazoa</taxon>
        <taxon>Ecdysozoa</taxon>
        <taxon>Arthropoda</taxon>
        <taxon>Crustacea</taxon>
        <taxon>Multicrustacea</taxon>
        <taxon>Malacostraca</taxon>
        <taxon>Eumalacostraca</taxon>
        <taxon>Eucarida</taxon>
        <taxon>Decapoda</taxon>
        <taxon>Pleocyemata</taxon>
        <taxon>Anomura</taxon>
        <taxon>Galatheoidea</taxon>
        <taxon>Porcellanidae</taxon>
        <taxon>Petrolisthes</taxon>
    </lineage>
</organism>
<name>A0AAE1FS15_PETCI</name>
<comment type="caution">
    <text evidence="4">The sequence shown here is derived from an EMBL/GenBank/DDBJ whole genome shotgun (WGS) entry which is preliminary data.</text>
</comment>
<reference evidence="4" key="1">
    <citation type="submission" date="2023-10" db="EMBL/GenBank/DDBJ databases">
        <title>Genome assemblies of two species of porcelain crab, Petrolisthes cinctipes and Petrolisthes manimaculis (Anomura: Porcellanidae).</title>
        <authorList>
            <person name="Angst P."/>
        </authorList>
    </citation>
    <scope>NUCLEOTIDE SEQUENCE</scope>
    <source>
        <strain evidence="4">PB745_01</strain>
        <tissue evidence="4">Gill</tissue>
    </source>
</reference>
<accession>A0AAE1FS15</accession>
<evidence type="ECO:0000313" key="5">
    <source>
        <dbReference type="Proteomes" id="UP001286313"/>
    </source>
</evidence>
<gene>
    <name evidence="4" type="ORF">Pcinc_016634</name>
</gene>
<sequence>MGVENNGGQSVMRTKEWQARNEIKGPNWEGGKGNTRVLPDEQPKIEGDIKDYYLVGNIVNLNCTSAPSVPAAHLVWFVNDEQAPEEHTHTYPEEEGAKGLFVSHKSLTFNLSENHFIDGELKLKCTASIETLYLSSDEHSQQINNNINNNNNNNKVHQGKSWTTSTADPASSASSFWKGGKILSLSLLLLHR</sequence>
<evidence type="ECO:0000256" key="2">
    <source>
        <dbReference type="SAM" id="MobiDB-lite"/>
    </source>
</evidence>
<dbReference type="EMBL" id="JAWQEG010001523">
    <property type="protein sequence ID" value="KAK3878824.1"/>
    <property type="molecule type" value="Genomic_DNA"/>
</dbReference>
<dbReference type="PANTHER" id="PTHR21261">
    <property type="entry name" value="BEAT PROTEIN"/>
    <property type="match status" value="1"/>
</dbReference>
<evidence type="ECO:0000313" key="4">
    <source>
        <dbReference type="EMBL" id="KAK3878824.1"/>
    </source>
</evidence>
<dbReference type="SUPFAM" id="SSF48726">
    <property type="entry name" value="Immunoglobulin"/>
    <property type="match status" value="1"/>
</dbReference>
<dbReference type="Pfam" id="PF08205">
    <property type="entry name" value="C2-set_2"/>
    <property type="match status" value="1"/>
</dbReference>
<feature type="compositionally biased region" description="Low complexity" evidence="2">
    <location>
        <begin position="143"/>
        <end position="154"/>
    </location>
</feature>
<evidence type="ECO:0000256" key="1">
    <source>
        <dbReference type="ARBA" id="ARBA00023157"/>
    </source>
</evidence>
<keyword evidence="1" id="KW-1015">Disulfide bond</keyword>